<comment type="caution">
    <text evidence="2">The sequence shown here is derived from an EMBL/GenBank/DDBJ whole genome shotgun (WGS) entry which is preliminary data.</text>
</comment>
<dbReference type="EMBL" id="JAVDWV010000025">
    <property type="protein sequence ID" value="MDR7156998.1"/>
    <property type="molecule type" value="Genomic_DNA"/>
</dbReference>
<dbReference type="Pfam" id="PF00903">
    <property type="entry name" value="Glyoxalase"/>
    <property type="match status" value="1"/>
</dbReference>
<accession>A0ABU1X5Y6</accession>
<reference evidence="2 3" key="1">
    <citation type="submission" date="2023-07" db="EMBL/GenBank/DDBJ databases">
        <title>Sorghum-associated microbial communities from plants grown in Nebraska, USA.</title>
        <authorList>
            <person name="Schachtman D."/>
        </authorList>
    </citation>
    <scope>NUCLEOTIDE SEQUENCE [LARGE SCALE GENOMIC DNA]</scope>
    <source>
        <strain evidence="2 3">4256</strain>
    </source>
</reference>
<dbReference type="RefSeq" id="WP_310227532.1">
    <property type="nucleotide sequence ID" value="NZ_JAVDWV010000025.1"/>
</dbReference>
<sequence length="127" mass="13461">MINMARFGTRDLDRAKSFYDELAALLGAVRAFDRPDVVAYKTPDAGMLLIGKPFAGEASPGNGNQVGIQAASRATVDAVHARALALGGQCEGKPGIRGDDPNGFYGAFFRDLDGNKLVIFRYGPPDA</sequence>
<evidence type="ECO:0000313" key="3">
    <source>
        <dbReference type="Proteomes" id="UP001267638"/>
    </source>
</evidence>
<gene>
    <name evidence="2" type="ORF">J2W40_003845</name>
</gene>
<keyword evidence="3" id="KW-1185">Reference proteome</keyword>
<organism evidence="2 3">
    <name type="scientific">Sphingobium xenophagum</name>
    <dbReference type="NCBI Taxonomy" id="121428"/>
    <lineage>
        <taxon>Bacteria</taxon>
        <taxon>Pseudomonadati</taxon>
        <taxon>Pseudomonadota</taxon>
        <taxon>Alphaproteobacteria</taxon>
        <taxon>Sphingomonadales</taxon>
        <taxon>Sphingomonadaceae</taxon>
        <taxon>Sphingobium</taxon>
    </lineage>
</organism>
<dbReference type="Proteomes" id="UP001267638">
    <property type="component" value="Unassembled WGS sequence"/>
</dbReference>
<dbReference type="InterPro" id="IPR037523">
    <property type="entry name" value="VOC_core"/>
</dbReference>
<evidence type="ECO:0000313" key="2">
    <source>
        <dbReference type="EMBL" id="MDR7156998.1"/>
    </source>
</evidence>
<dbReference type="InterPro" id="IPR029068">
    <property type="entry name" value="Glyas_Bleomycin-R_OHBP_Dase"/>
</dbReference>
<proteinExistence type="predicted"/>
<dbReference type="PANTHER" id="PTHR35006:SF1">
    <property type="entry name" value="BLL2941 PROTEIN"/>
    <property type="match status" value="1"/>
</dbReference>
<dbReference type="SUPFAM" id="SSF54593">
    <property type="entry name" value="Glyoxalase/Bleomycin resistance protein/Dihydroxybiphenyl dioxygenase"/>
    <property type="match status" value="1"/>
</dbReference>
<dbReference type="PROSITE" id="PS51819">
    <property type="entry name" value="VOC"/>
    <property type="match status" value="1"/>
</dbReference>
<dbReference type="PANTHER" id="PTHR35006">
    <property type="entry name" value="GLYOXALASE FAMILY PROTEIN (AFU_ORTHOLOGUE AFUA_5G14830)"/>
    <property type="match status" value="1"/>
</dbReference>
<feature type="domain" description="VOC" evidence="1">
    <location>
        <begin position="1"/>
        <end position="122"/>
    </location>
</feature>
<protein>
    <submittedName>
        <fullName evidence="2">Catechol 2,3-dioxygenase-like lactoylglutathione lyase family enzyme</fullName>
    </submittedName>
</protein>
<dbReference type="InterPro" id="IPR004360">
    <property type="entry name" value="Glyas_Fos-R_dOase_dom"/>
</dbReference>
<evidence type="ECO:0000259" key="1">
    <source>
        <dbReference type="PROSITE" id="PS51819"/>
    </source>
</evidence>
<name>A0ABU1X5Y6_SPHXE</name>
<dbReference type="Gene3D" id="3.10.180.10">
    <property type="entry name" value="2,3-Dihydroxybiphenyl 1,2-Dioxygenase, domain 1"/>
    <property type="match status" value="1"/>
</dbReference>
<dbReference type="CDD" id="cd07262">
    <property type="entry name" value="VOC_like"/>
    <property type="match status" value="1"/>
</dbReference>